<name>A0A1C6UC19_9ACTN</name>
<reference evidence="3" key="1">
    <citation type="submission" date="2016-06" db="EMBL/GenBank/DDBJ databases">
        <authorList>
            <person name="Varghese N."/>
            <person name="Submissions Spin"/>
        </authorList>
    </citation>
    <scope>NUCLEOTIDE SEQUENCE [LARGE SCALE GENOMIC DNA]</scope>
    <source>
        <strain evidence="3">DSM 45577</strain>
    </source>
</reference>
<feature type="region of interest" description="Disordered" evidence="1">
    <location>
        <begin position="1"/>
        <end position="20"/>
    </location>
</feature>
<gene>
    <name evidence="2" type="ORF">GA0070617_1820</name>
</gene>
<accession>A0A1C6UC19</accession>
<organism evidence="2 3">
    <name type="scientific">Micromonospora yangpuensis</name>
    <dbReference type="NCBI Taxonomy" id="683228"/>
    <lineage>
        <taxon>Bacteria</taxon>
        <taxon>Bacillati</taxon>
        <taxon>Actinomycetota</taxon>
        <taxon>Actinomycetes</taxon>
        <taxon>Micromonosporales</taxon>
        <taxon>Micromonosporaceae</taxon>
        <taxon>Micromonospora</taxon>
    </lineage>
</organism>
<evidence type="ECO:0000313" key="3">
    <source>
        <dbReference type="Proteomes" id="UP000198937"/>
    </source>
</evidence>
<dbReference type="RefSeq" id="WP_091435533.1">
    <property type="nucleotide sequence ID" value="NZ_BMMJ01000019.1"/>
</dbReference>
<dbReference type="STRING" id="683228.GA0070617_1820"/>
<keyword evidence="3" id="KW-1185">Reference proteome</keyword>
<dbReference type="Proteomes" id="UP000198937">
    <property type="component" value="Unassembled WGS sequence"/>
</dbReference>
<proteinExistence type="predicted"/>
<evidence type="ECO:0000313" key="2">
    <source>
        <dbReference type="EMBL" id="SCL51567.1"/>
    </source>
</evidence>
<protein>
    <submittedName>
        <fullName evidence="2">Uncharacterized protein</fullName>
    </submittedName>
</protein>
<feature type="compositionally biased region" description="Basic and acidic residues" evidence="1">
    <location>
        <begin position="96"/>
        <end position="105"/>
    </location>
</feature>
<feature type="region of interest" description="Disordered" evidence="1">
    <location>
        <begin position="63"/>
        <end position="137"/>
    </location>
</feature>
<dbReference type="EMBL" id="FMIA01000002">
    <property type="protein sequence ID" value="SCL51567.1"/>
    <property type="molecule type" value="Genomic_DNA"/>
</dbReference>
<evidence type="ECO:0000256" key="1">
    <source>
        <dbReference type="SAM" id="MobiDB-lite"/>
    </source>
</evidence>
<sequence length="137" mass="15955">MTYPEAHPDPAQEAERIRLEDERVRLEEERVEQEIEEAREREEIAAEIAAEHTAVSIQRMLEEHGDTDSPEYAEALRYRQVPGTLTPPNAAHLRARTYDEIRQPDGPDYTRAPAASSPQPPAVNYQEEEELRRRRRR</sequence>
<dbReference type="AlphaFoldDB" id="A0A1C6UC19"/>